<dbReference type="OrthoDB" id="269173at2759"/>
<evidence type="ECO:0000313" key="8">
    <source>
        <dbReference type="EMBL" id="KAA0159569.1"/>
    </source>
</evidence>
<dbReference type="EMBL" id="VLTM01000056">
    <property type="protein sequence ID" value="KAA0159221.1"/>
    <property type="molecule type" value="Genomic_DNA"/>
</dbReference>
<dbReference type="Pfam" id="PF04241">
    <property type="entry name" value="DUF423"/>
    <property type="match status" value="1"/>
</dbReference>
<organism evidence="8 12">
    <name type="scientific">Cafeteria roenbergensis</name>
    <name type="common">Marine flagellate</name>
    <dbReference type="NCBI Taxonomy" id="33653"/>
    <lineage>
        <taxon>Eukaryota</taxon>
        <taxon>Sar</taxon>
        <taxon>Stramenopiles</taxon>
        <taxon>Bigyra</taxon>
        <taxon>Opalozoa</taxon>
        <taxon>Bicosoecida</taxon>
        <taxon>Cafeteriaceae</taxon>
        <taxon>Cafeteria</taxon>
    </lineage>
</organism>
<evidence type="ECO:0000313" key="7">
    <source>
        <dbReference type="EMBL" id="KAA0159221.1"/>
    </source>
</evidence>
<dbReference type="OMA" id="VEYQFYH"/>
<dbReference type="AlphaFoldDB" id="A0A5A8D3S1"/>
<protein>
    <recommendedName>
        <fullName evidence="14">DUF423 domain-containing protein</fullName>
    </recommendedName>
</protein>
<gene>
    <name evidence="9" type="ORF">FNF27_06171</name>
    <name evidence="8" type="ORF">FNF28_05821</name>
    <name evidence="6" type="ORF">FNF29_00319</name>
    <name evidence="7" type="ORF">FNF31_04949</name>
</gene>
<dbReference type="Proteomes" id="UP000322899">
    <property type="component" value="Unassembled WGS sequence"/>
</dbReference>
<dbReference type="Proteomes" id="UP000323011">
    <property type="component" value="Unassembled WGS sequence"/>
</dbReference>
<evidence type="ECO:0000313" key="11">
    <source>
        <dbReference type="Proteomes" id="UP000323011"/>
    </source>
</evidence>
<dbReference type="Proteomes" id="UP000324907">
    <property type="component" value="Unassembled WGS sequence"/>
</dbReference>
<evidence type="ECO:0008006" key="14">
    <source>
        <dbReference type="Google" id="ProtNLM"/>
    </source>
</evidence>
<keyword evidence="11" id="KW-1185">Reference proteome</keyword>
<dbReference type="InterPro" id="IPR006696">
    <property type="entry name" value="DUF423"/>
</dbReference>
<evidence type="ECO:0000256" key="4">
    <source>
        <dbReference type="ARBA" id="ARBA00023136"/>
    </source>
</evidence>
<comment type="subcellular location">
    <subcellularLocation>
        <location evidence="1">Membrane</location>
        <topology evidence="1">Multi-pass membrane protein</topology>
    </subcellularLocation>
</comment>
<feature type="transmembrane region" description="Helical" evidence="5">
    <location>
        <begin position="80"/>
        <end position="101"/>
    </location>
</feature>
<sequence>MAGFITANALQRIGGVLGAVAIAAGAYGSHGLPSRLKRLEFSTEEVDRNKAVWATAASYHLLHSAVLLGSPLFAAPHITGPAILVGMLLFSGSCYAVAFTGDRSVGKLAPVGGMLMIAGWASIALL</sequence>
<keyword evidence="2 5" id="KW-0812">Transmembrane</keyword>
<keyword evidence="3 5" id="KW-1133">Transmembrane helix</keyword>
<evidence type="ECO:0000256" key="5">
    <source>
        <dbReference type="SAM" id="Phobius"/>
    </source>
</evidence>
<evidence type="ECO:0000313" key="6">
    <source>
        <dbReference type="EMBL" id="KAA0157745.1"/>
    </source>
</evidence>
<dbReference type="EMBL" id="VLTN01000001">
    <property type="protein sequence ID" value="KAA0157745.1"/>
    <property type="molecule type" value="Genomic_DNA"/>
</dbReference>
<feature type="transmembrane region" description="Helical" evidence="5">
    <location>
        <begin position="108"/>
        <end position="125"/>
    </location>
</feature>
<evidence type="ECO:0000313" key="10">
    <source>
        <dbReference type="Proteomes" id="UP000322899"/>
    </source>
</evidence>
<name>A0A5A8D3S1_CAFRO</name>
<evidence type="ECO:0000256" key="2">
    <source>
        <dbReference type="ARBA" id="ARBA00022692"/>
    </source>
</evidence>
<proteinExistence type="predicted"/>
<dbReference type="GO" id="GO:0016020">
    <property type="term" value="C:membrane"/>
    <property type="evidence" value="ECO:0007669"/>
    <property type="project" value="UniProtKB-SubCell"/>
</dbReference>
<evidence type="ECO:0000256" key="1">
    <source>
        <dbReference type="ARBA" id="ARBA00004141"/>
    </source>
</evidence>
<reference evidence="10 11" key="1">
    <citation type="submission" date="2019-07" db="EMBL/GenBank/DDBJ databases">
        <title>Genomes of Cafeteria roenbergensis.</title>
        <authorList>
            <person name="Fischer M.G."/>
            <person name="Hackl T."/>
            <person name="Roman M."/>
        </authorList>
    </citation>
    <scope>NUCLEOTIDE SEQUENCE [LARGE SCALE GENOMIC DNA]</scope>
    <source>
        <strain evidence="6 11">BVI</strain>
        <strain evidence="7 13">Cflag</strain>
        <strain evidence="9 10">E4-10P</strain>
        <strain evidence="8 12">RCC970-E3</strain>
    </source>
</reference>
<accession>A0A5A8D3S1</accession>
<dbReference type="Proteomes" id="UP000325113">
    <property type="component" value="Unassembled WGS sequence"/>
</dbReference>
<dbReference type="PANTHER" id="PTHR43461:SF1">
    <property type="entry name" value="TRANSMEMBRANE PROTEIN 256"/>
    <property type="match status" value="1"/>
</dbReference>
<evidence type="ECO:0000313" key="12">
    <source>
        <dbReference type="Proteomes" id="UP000324907"/>
    </source>
</evidence>
<keyword evidence="4 5" id="KW-0472">Membrane</keyword>
<feature type="transmembrane region" description="Helical" evidence="5">
    <location>
        <begin position="12"/>
        <end position="30"/>
    </location>
</feature>
<dbReference type="EMBL" id="VLTO01000051">
    <property type="protein sequence ID" value="KAA0171900.1"/>
    <property type="molecule type" value="Genomic_DNA"/>
</dbReference>
<evidence type="ECO:0000256" key="3">
    <source>
        <dbReference type="ARBA" id="ARBA00022989"/>
    </source>
</evidence>
<comment type="caution">
    <text evidence="8">The sequence shown here is derived from an EMBL/GenBank/DDBJ whole genome shotgun (WGS) entry which is preliminary data.</text>
</comment>
<evidence type="ECO:0000313" key="13">
    <source>
        <dbReference type="Proteomes" id="UP000325113"/>
    </source>
</evidence>
<evidence type="ECO:0000313" key="9">
    <source>
        <dbReference type="EMBL" id="KAA0171900.1"/>
    </source>
</evidence>
<dbReference type="EMBL" id="VLTL01000127">
    <property type="protein sequence ID" value="KAA0159569.1"/>
    <property type="molecule type" value="Genomic_DNA"/>
</dbReference>
<dbReference type="PANTHER" id="PTHR43461">
    <property type="entry name" value="TRANSMEMBRANE PROTEIN 256"/>
    <property type="match status" value="1"/>
</dbReference>